<gene>
    <name evidence="3" type="primary">SLC39A14</name>
</gene>
<reference evidence="3" key="1">
    <citation type="submission" date="2016-05" db="EMBL/GenBank/DDBJ databases">
        <authorList>
            <person name="Lavstsen T."/>
            <person name="Jespersen J.S."/>
        </authorList>
    </citation>
    <scope>NUCLEOTIDE SEQUENCE</scope>
    <source>
        <tissue evidence="3">Brain</tissue>
    </source>
</reference>
<sequence length="218" mass="23620">MPVPSPHGRAFMTITVLLVVIMLVCPVGRVAGQGGSQSPAQVLQDLLTRYGNNSTITVPQLRSLLAALSQDQSENFQDVSHAGQTTTATPPKTNRSKCLPADTLAIYSIGEQSRLDEQGLQRLCPTLLQQLDAGSCKSKKEEEPSPDPSPRPTYAEGEEAGDCLKLLICKRGFLKVLELLKNALILLSGVVKVLKTETEISFCTESFTVMAHNRKRSS</sequence>
<organism evidence="3">
    <name type="scientific">Nothobranchius korthausae</name>
    <dbReference type="NCBI Taxonomy" id="1143690"/>
    <lineage>
        <taxon>Eukaryota</taxon>
        <taxon>Metazoa</taxon>
        <taxon>Chordata</taxon>
        <taxon>Craniata</taxon>
        <taxon>Vertebrata</taxon>
        <taxon>Euteleostomi</taxon>
        <taxon>Actinopterygii</taxon>
        <taxon>Neopterygii</taxon>
        <taxon>Teleostei</taxon>
        <taxon>Neoteleostei</taxon>
        <taxon>Acanthomorphata</taxon>
        <taxon>Ovalentaria</taxon>
        <taxon>Atherinomorphae</taxon>
        <taxon>Cyprinodontiformes</taxon>
        <taxon>Nothobranchiidae</taxon>
        <taxon>Nothobranchius</taxon>
    </lineage>
</organism>
<evidence type="ECO:0000256" key="1">
    <source>
        <dbReference type="SAM" id="MobiDB-lite"/>
    </source>
</evidence>
<evidence type="ECO:0000313" key="3">
    <source>
        <dbReference type="EMBL" id="SBQ61040.1"/>
    </source>
</evidence>
<reference evidence="3" key="2">
    <citation type="submission" date="2016-06" db="EMBL/GenBank/DDBJ databases">
        <title>The genome of a short-lived fish provides insights into sex chromosome evolution and the genetic control of aging.</title>
        <authorList>
            <person name="Reichwald K."/>
            <person name="Felder M."/>
            <person name="Petzold A."/>
            <person name="Koch P."/>
            <person name="Groth M."/>
            <person name="Platzer M."/>
        </authorList>
    </citation>
    <scope>NUCLEOTIDE SEQUENCE</scope>
    <source>
        <tissue evidence="3">Brain</tissue>
    </source>
</reference>
<protein>
    <submittedName>
        <fullName evidence="3">Solute carrier family 39 (Zinc transporter), member 14</fullName>
    </submittedName>
</protein>
<feature type="region of interest" description="Disordered" evidence="1">
    <location>
        <begin position="135"/>
        <end position="156"/>
    </location>
</feature>
<proteinExistence type="predicted"/>
<accession>A0A1A8FNT4</accession>
<name>A0A1A8FNT4_9TELE</name>
<feature type="chain" id="PRO_5008370101" evidence="2">
    <location>
        <begin position="33"/>
        <end position="218"/>
    </location>
</feature>
<keyword evidence="2" id="KW-0732">Signal</keyword>
<feature type="signal peptide" evidence="2">
    <location>
        <begin position="1"/>
        <end position="32"/>
    </location>
</feature>
<feature type="region of interest" description="Disordered" evidence="1">
    <location>
        <begin position="76"/>
        <end position="95"/>
    </location>
</feature>
<evidence type="ECO:0000256" key="2">
    <source>
        <dbReference type="SAM" id="SignalP"/>
    </source>
</evidence>
<feature type="compositionally biased region" description="Polar residues" evidence="1">
    <location>
        <begin position="76"/>
        <end position="93"/>
    </location>
</feature>
<dbReference type="AlphaFoldDB" id="A0A1A8FNT4"/>
<dbReference type="EMBL" id="HAEB01014513">
    <property type="protein sequence ID" value="SBQ61040.1"/>
    <property type="molecule type" value="Transcribed_RNA"/>
</dbReference>